<dbReference type="EMBL" id="HBGY01001669">
    <property type="protein sequence ID" value="CAD9557389.1"/>
    <property type="molecule type" value="Transcribed_RNA"/>
</dbReference>
<feature type="compositionally biased region" description="Low complexity" evidence="1">
    <location>
        <begin position="108"/>
        <end position="117"/>
    </location>
</feature>
<name>A0A7S2JTP5_9STRA</name>
<evidence type="ECO:0000313" key="2">
    <source>
        <dbReference type="EMBL" id="CAD9557389.1"/>
    </source>
</evidence>
<gene>
    <name evidence="2" type="ORF">LDAN0321_LOCUS1136</name>
</gene>
<feature type="compositionally biased region" description="Low complexity" evidence="1">
    <location>
        <begin position="77"/>
        <end position="86"/>
    </location>
</feature>
<protein>
    <submittedName>
        <fullName evidence="2">Uncharacterized protein</fullName>
    </submittedName>
</protein>
<feature type="region of interest" description="Disordered" evidence="1">
    <location>
        <begin position="1"/>
        <end position="117"/>
    </location>
</feature>
<sequence length="143" mass="14598">MIPSTTPSCAPTNMPTDGPSKSPSAAPSPEPTMNPTPSGAPTMYDRSSMSKKKTMYSGESDDYSKKHKNSSASVRCMKSMKSAKSAKSAKKSAKSSSRDVDINDRTAGVEGSSSSGASVMLGGSVYSPAIVTAVLGAALLVVP</sequence>
<proteinExistence type="predicted"/>
<feature type="compositionally biased region" description="Polar residues" evidence="1">
    <location>
        <begin position="1"/>
        <end position="15"/>
    </location>
</feature>
<reference evidence="2" key="1">
    <citation type="submission" date="2021-01" db="EMBL/GenBank/DDBJ databases">
        <authorList>
            <person name="Corre E."/>
            <person name="Pelletier E."/>
            <person name="Niang G."/>
            <person name="Scheremetjew M."/>
            <person name="Finn R."/>
            <person name="Kale V."/>
            <person name="Holt S."/>
            <person name="Cochrane G."/>
            <person name="Meng A."/>
            <person name="Brown T."/>
            <person name="Cohen L."/>
        </authorList>
    </citation>
    <scope>NUCLEOTIDE SEQUENCE</scope>
    <source>
        <strain evidence="2">B650</strain>
    </source>
</reference>
<evidence type="ECO:0000256" key="1">
    <source>
        <dbReference type="SAM" id="MobiDB-lite"/>
    </source>
</evidence>
<dbReference type="AlphaFoldDB" id="A0A7S2JTP5"/>
<accession>A0A7S2JTP5</accession>
<organism evidence="2">
    <name type="scientific">Leptocylindrus danicus</name>
    <dbReference type="NCBI Taxonomy" id="163516"/>
    <lineage>
        <taxon>Eukaryota</taxon>
        <taxon>Sar</taxon>
        <taxon>Stramenopiles</taxon>
        <taxon>Ochrophyta</taxon>
        <taxon>Bacillariophyta</taxon>
        <taxon>Coscinodiscophyceae</taxon>
        <taxon>Chaetocerotophycidae</taxon>
        <taxon>Leptocylindrales</taxon>
        <taxon>Leptocylindraceae</taxon>
        <taxon>Leptocylindrus</taxon>
    </lineage>
</organism>